<reference evidence="6" key="1">
    <citation type="journal article" date="2019" name="Int. J. Syst. Evol. Microbiol.">
        <title>The Global Catalogue of Microorganisms (GCM) 10K type strain sequencing project: providing services to taxonomists for standard genome sequencing and annotation.</title>
        <authorList>
            <consortium name="The Broad Institute Genomics Platform"/>
            <consortium name="The Broad Institute Genome Sequencing Center for Infectious Disease"/>
            <person name="Wu L."/>
            <person name="Ma J."/>
        </authorList>
    </citation>
    <scope>NUCLEOTIDE SEQUENCE [LARGE SCALE GENOMIC DNA]</scope>
    <source>
        <strain evidence="6">KCTC 42501</strain>
    </source>
</reference>
<evidence type="ECO:0000256" key="1">
    <source>
        <dbReference type="ARBA" id="ARBA00023015"/>
    </source>
</evidence>
<evidence type="ECO:0000313" key="6">
    <source>
        <dbReference type="Proteomes" id="UP001595729"/>
    </source>
</evidence>
<gene>
    <name evidence="5" type="ORF">ACFOPI_04840</name>
</gene>
<dbReference type="Proteomes" id="UP001595729">
    <property type="component" value="Unassembled WGS sequence"/>
</dbReference>
<dbReference type="InterPro" id="IPR011711">
    <property type="entry name" value="GntR_C"/>
</dbReference>
<evidence type="ECO:0000259" key="4">
    <source>
        <dbReference type="PROSITE" id="PS50949"/>
    </source>
</evidence>
<dbReference type="PROSITE" id="PS50949">
    <property type="entry name" value="HTH_GNTR"/>
    <property type="match status" value="1"/>
</dbReference>
<dbReference type="SMART" id="SM00345">
    <property type="entry name" value="HTH_GNTR"/>
    <property type="match status" value="1"/>
</dbReference>
<dbReference type="Gene3D" id="1.20.120.530">
    <property type="entry name" value="GntR ligand-binding domain-like"/>
    <property type="match status" value="1"/>
</dbReference>
<dbReference type="InterPro" id="IPR036390">
    <property type="entry name" value="WH_DNA-bd_sf"/>
</dbReference>
<comment type="caution">
    <text evidence="5">The sequence shown here is derived from an EMBL/GenBank/DDBJ whole genome shotgun (WGS) entry which is preliminary data.</text>
</comment>
<dbReference type="PANTHER" id="PTHR43537:SF39">
    <property type="entry name" value="HTH-TYPE TRANSCRIPTIONAL REGULATOR MCBR"/>
    <property type="match status" value="1"/>
</dbReference>
<keyword evidence="2" id="KW-0238">DNA-binding</keyword>
<dbReference type="SUPFAM" id="SSF46785">
    <property type="entry name" value="Winged helix' DNA-binding domain"/>
    <property type="match status" value="1"/>
</dbReference>
<dbReference type="EMBL" id="JBHRXX010000002">
    <property type="protein sequence ID" value="MFC3682908.1"/>
    <property type="molecule type" value="Genomic_DNA"/>
</dbReference>
<dbReference type="Gene3D" id="1.10.10.10">
    <property type="entry name" value="Winged helix-like DNA-binding domain superfamily/Winged helix DNA-binding domain"/>
    <property type="match status" value="1"/>
</dbReference>
<dbReference type="PANTHER" id="PTHR43537">
    <property type="entry name" value="TRANSCRIPTIONAL REGULATOR, GNTR FAMILY"/>
    <property type="match status" value="1"/>
</dbReference>
<proteinExistence type="predicted"/>
<feature type="domain" description="HTH gntR-type" evidence="4">
    <location>
        <begin position="11"/>
        <end position="78"/>
    </location>
</feature>
<sequence length="234" mass="26334">MKSPIKPVDRTNLASRVYSEIRESLIAGRYLPSHRLRISETAQMLGTSDTPVREALLRLVSEHALEMETAKQIAVPALGLARYVEIRTVRLALESAAVEIAATNIGPKDLADLARINKKFTQAEASHNAEQQLRYNREFHFGIYSHCRLPTLLAMIENMWTSMGPILRAFYENERTDRSYDQGHNQHDLLLEALEWHDASAAVEAVRADMMSAAPAIERFLRAHEASQELKSAA</sequence>
<accession>A0ABV7VZC1</accession>
<evidence type="ECO:0000313" key="5">
    <source>
        <dbReference type="EMBL" id="MFC3682908.1"/>
    </source>
</evidence>
<keyword evidence="3" id="KW-0804">Transcription</keyword>
<protein>
    <submittedName>
        <fullName evidence="5">GntR family transcriptional regulator</fullName>
    </submittedName>
</protein>
<keyword evidence="6" id="KW-1185">Reference proteome</keyword>
<dbReference type="InterPro" id="IPR036388">
    <property type="entry name" value="WH-like_DNA-bd_sf"/>
</dbReference>
<evidence type="ECO:0000256" key="3">
    <source>
        <dbReference type="ARBA" id="ARBA00023163"/>
    </source>
</evidence>
<dbReference type="RefSeq" id="WP_382171546.1">
    <property type="nucleotide sequence ID" value="NZ_JBHRXX010000002.1"/>
</dbReference>
<keyword evidence="1" id="KW-0805">Transcription regulation</keyword>
<dbReference type="InterPro" id="IPR000524">
    <property type="entry name" value="Tscrpt_reg_HTH_GntR"/>
</dbReference>
<dbReference type="SUPFAM" id="SSF48008">
    <property type="entry name" value="GntR ligand-binding domain-like"/>
    <property type="match status" value="1"/>
</dbReference>
<organism evidence="5 6">
    <name type="scientific">Hydrogenophaga luteola</name>
    <dbReference type="NCBI Taxonomy" id="1591122"/>
    <lineage>
        <taxon>Bacteria</taxon>
        <taxon>Pseudomonadati</taxon>
        <taxon>Pseudomonadota</taxon>
        <taxon>Betaproteobacteria</taxon>
        <taxon>Burkholderiales</taxon>
        <taxon>Comamonadaceae</taxon>
        <taxon>Hydrogenophaga</taxon>
    </lineage>
</organism>
<dbReference type="SMART" id="SM00895">
    <property type="entry name" value="FCD"/>
    <property type="match status" value="1"/>
</dbReference>
<name>A0ABV7VZC1_9BURK</name>
<dbReference type="InterPro" id="IPR008920">
    <property type="entry name" value="TF_FadR/GntR_C"/>
</dbReference>
<dbReference type="Pfam" id="PF00392">
    <property type="entry name" value="GntR"/>
    <property type="match status" value="1"/>
</dbReference>
<dbReference type="Pfam" id="PF07729">
    <property type="entry name" value="FCD"/>
    <property type="match status" value="1"/>
</dbReference>
<evidence type="ECO:0000256" key="2">
    <source>
        <dbReference type="ARBA" id="ARBA00023125"/>
    </source>
</evidence>